<evidence type="ECO:0000256" key="3">
    <source>
        <dbReference type="ARBA" id="ARBA00023015"/>
    </source>
</evidence>
<dbReference type="PANTHER" id="PTHR36206">
    <property type="entry name" value="ASPERCRYPTIN BIOSYNTHESIS CLUSTER-SPECIFIC TRANSCRIPTION REGULATOR ATNN-RELATED"/>
    <property type="match status" value="1"/>
</dbReference>
<evidence type="ECO:0000259" key="7">
    <source>
        <dbReference type="PROSITE" id="PS50048"/>
    </source>
</evidence>
<evidence type="ECO:0000256" key="4">
    <source>
        <dbReference type="ARBA" id="ARBA00023125"/>
    </source>
</evidence>
<dbReference type="GO" id="GO:0008270">
    <property type="term" value="F:zinc ion binding"/>
    <property type="evidence" value="ECO:0007669"/>
    <property type="project" value="InterPro"/>
</dbReference>
<gene>
    <name evidence="8" type="ORF">C8Q69DRAFT_289980</name>
</gene>
<dbReference type="Gene3D" id="4.10.240.10">
    <property type="entry name" value="Zn(2)-C6 fungal-type DNA-binding domain"/>
    <property type="match status" value="1"/>
</dbReference>
<dbReference type="PROSITE" id="PS00463">
    <property type="entry name" value="ZN2_CY6_FUNGAL_1"/>
    <property type="match status" value="1"/>
</dbReference>
<proteinExistence type="predicted"/>
<keyword evidence="5" id="KW-0804">Transcription</keyword>
<name>A0A443HRA1_BYSSP</name>
<dbReference type="RefSeq" id="XP_028483998.1">
    <property type="nucleotide sequence ID" value="XM_028627004.1"/>
</dbReference>
<dbReference type="GeneID" id="39596281"/>
<reference evidence="8 9" key="1">
    <citation type="journal article" date="2018" name="Front. Microbiol.">
        <title>Genomic and genetic insights into a cosmopolitan fungus, Paecilomyces variotii (Eurotiales).</title>
        <authorList>
            <person name="Urquhart A.S."/>
            <person name="Mondo S.J."/>
            <person name="Makela M.R."/>
            <person name="Hane J.K."/>
            <person name="Wiebenga A."/>
            <person name="He G."/>
            <person name="Mihaltcheva S."/>
            <person name="Pangilinan J."/>
            <person name="Lipzen A."/>
            <person name="Barry K."/>
            <person name="de Vries R.P."/>
            <person name="Grigoriev I.V."/>
            <person name="Idnurm A."/>
        </authorList>
    </citation>
    <scope>NUCLEOTIDE SEQUENCE [LARGE SCALE GENOMIC DNA]</scope>
    <source>
        <strain evidence="8 9">CBS 101075</strain>
    </source>
</reference>
<keyword evidence="3" id="KW-0805">Transcription regulation</keyword>
<dbReference type="PANTHER" id="PTHR36206:SF14">
    <property type="entry name" value="ZN(2)-C6 FUNGAL-TYPE DOMAIN-CONTAINING PROTEIN-RELATED"/>
    <property type="match status" value="1"/>
</dbReference>
<feature type="domain" description="Zn(2)-C6 fungal-type" evidence="7">
    <location>
        <begin position="22"/>
        <end position="52"/>
    </location>
</feature>
<dbReference type="InterPro" id="IPR001138">
    <property type="entry name" value="Zn2Cys6_DnaBD"/>
</dbReference>
<dbReference type="Pfam" id="PF00172">
    <property type="entry name" value="Zn_clus"/>
    <property type="match status" value="1"/>
</dbReference>
<dbReference type="InterPro" id="IPR036864">
    <property type="entry name" value="Zn2-C6_fun-type_DNA-bd_sf"/>
</dbReference>
<dbReference type="InterPro" id="IPR052360">
    <property type="entry name" value="Transcr_Regulatory_Proteins"/>
</dbReference>
<evidence type="ECO:0000256" key="5">
    <source>
        <dbReference type="ARBA" id="ARBA00023163"/>
    </source>
</evidence>
<keyword evidence="6" id="KW-0539">Nucleus</keyword>
<keyword evidence="9" id="KW-1185">Reference proteome</keyword>
<dbReference type="GO" id="GO:0000981">
    <property type="term" value="F:DNA-binding transcription factor activity, RNA polymerase II-specific"/>
    <property type="evidence" value="ECO:0007669"/>
    <property type="project" value="InterPro"/>
</dbReference>
<keyword evidence="4" id="KW-0238">DNA-binding</keyword>
<evidence type="ECO:0000313" key="8">
    <source>
        <dbReference type="EMBL" id="RWQ94353.1"/>
    </source>
</evidence>
<dbReference type="CDD" id="cd00067">
    <property type="entry name" value="GAL4"/>
    <property type="match status" value="1"/>
</dbReference>
<dbReference type="PROSITE" id="PS50048">
    <property type="entry name" value="ZN2_CY6_FUNGAL_2"/>
    <property type="match status" value="1"/>
</dbReference>
<dbReference type="Proteomes" id="UP000283841">
    <property type="component" value="Unassembled WGS sequence"/>
</dbReference>
<evidence type="ECO:0000256" key="6">
    <source>
        <dbReference type="ARBA" id="ARBA00023242"/>
    </source>
</evidence>
<dbReference type="STRING" id="264951.A0A443HRA1"/>
<dbReference type="EMBL" id="RCNU01000007">
    <property type="protein sequence ID" value="RWQ94353.1"/>
    <property type="molecule type" value="Genomic_DNA"/>
</dbReference>
<evidence type="ECO:0000313" key="9">
    <source>
        <dbReference type="Proteomes" id="UP000283841"/>
    </source>
</evidence>
<evidence type="ECO:0000256" key="2">
    <source>
        <dbReference type="ARBA" id="ARBA00022833"/>
    </source>
</evidence>
<keyword evidence="2" id="KW-0862">Zinc</keyword>
<comment type="caution">
    <text evidence="8">The sequence shown here is derived from an EMBL/GenBank/DDBJ whole genome shotgun (WGS) entry which is preliminary data.</text>
</comment>
<dbReference type="SUPFAM" id="SSF57701">
    <property type="entry name" value="Zn2/Cys6 DNA-binding domain"/>
    <property type="match status" value="1"/>
</dbReference>
<organism evidence="8 9">
    <name type="scientific">Byssochlamys spectabilis</name>
    <name type="common">Paecilomyces variotii</name>
    <dbReference type="NCBI Taxonomy" id="264951"/>
    <lineage>
        <taxon>Eukaryota</taxon>
        <taxon>Fungi</taxon>
        <taxon>Dikarya</taxon>
        <taxon>Ascomycota</taxon>
        <taxon>Pezizomycotina</taxon>
        <taxon>Eurotiomycetes</taxon>
        <taxon>Eurotiomycetidae</taxon>
        <taxon>Eurotiales</taxon>
        <taxon>Thermoascaceae</taxon>
        <taxon>Paecilomyces</taxon>
    </lineage>
</organism>
<dbReference type="SMART" id="SM00066">
    <property type="entry name" value="GAL4"/>
    <property type="match status" value="1"/>
</dbReference>
<evidence type="ECO:0000256" key="1">
    <source>
        <dbReference type="ARBA" id="ARBA00022723"/>
    </source>
</evidence>
<sequence length="597" mass="66966">MSFSLSVNLDDASIRPLRSRLGCKTCKIRRVKCGEEKPNCLRCTSTGRKCEYENPIARTYWSSASTFSILDTPLSLLSNAVLRERRAFAYYFQNTATFVGGGLDVDFWLTIVPQVCRSEPAVWDALISISSLFESPDPCPDLVSVRRGHARTLNQNQQDALVWYSRSVSAVRRGIERGSVDSFVGLITCILFICIEALWGGMEEALHLYSQGVHLILALQTQSAYAAMTETKTSLLKDTIVPIFIRIGAVTLNTGVSMSPLLQETEHESAPEFTSLKSAREAIVILAIEIPLFELDCEEYLIQSHACHISEELMSRQKVLSSRLQSWYTAFTNIMESLRTKDGLSALQASTGALLLTYYEMLSVIIGVCVSPLRITTDAYTSNFQNIAEQSRIALTGSARRDGTQPPFTFELSVGLPLWFTCIRCREPTIRRTALALLRRAHHIEGLYKRDYAATMSERIIMVEEMYGITSSAAQSVANITTRKPNDACIEHKPRCQGSRGPHSPFDMDFELGASPYLPLTDTEPSTSEAVLIPAEARIRPLGIFRPRDGYPPEMTEDDIARLSLSRDQTFLHFSRNEHDQYHNTWHTIHGYVPIEF</sequence>
<protein>
    <recommendedName>
        <fullName evidence="7">Zn(2)-C6 fungal-type domain-containing protein</fullName>
    </recommendedName>
</protein>
<accession>A0A443HRA1</accession>
<dbReference type="AlphaFoldDB" id="A0A443HRA1"/>
<dbReference type="VEuPathDB" id="FungiDB:C8Q69DRAFT_289980"/>
<keyword evidence="1" id="KW-0479">Metal-binding</keyword>
<dbReference type="GO" id="GO:0003677">
    <property type="term" value="F:DNA binding"/>
    <property type="evidence" value="ECO:0007669"/>
    <property type="project" value="UniProtKB-KW"/>
</dbReference>